<dbReference type="AlphaFoldDB" id="A0AAU9WCV9"/>
<comment type="caution">
    <text evidence="1">The sequence shown here is derived from an EMBL/GenBank/DDBJ whole genome shotgun (WGS) entry which is preliminary data.</text>
</comment>
<gene>
    <name evidence="1" type="ORF">PMEA_00002066</name>
</gene>
<dbReference type="Proteomes" id="UP001159428">
    <property type="component" value="Unassembled WGS sequence"/>
</dbReference>
<evidence type="ECO:0000313" key="2">
    <source>
        <dbReference type="Proteomes" id="UP001159428"/>
    </source>
</evidence>
<proteinExistence type="predicted"/>
<dbReference type="EMBL" id="CALNXJ010000010">
    <property type="protein sequence ID" value="CAH3105932.1"/>
    <property type="molecule type" value="Genomic_DNA"/>
</dbReference>
<protein>
    <submittedName>
        <fullName evidence="1">Uncharacterized protein</fullName>
    </submittedName>
</protein>
<keyword evidence="2" id="KW-1185">Reference proteome</keyword>
<accession>A0AAU9WCV9</accession>
<reference evidence="1 2" key="1">
    <citation type="submission" date="2022-05" db="EMBL/GenBank/DDBJ databases">
        <authorList>
            <consortium name="Genoscope - CEA"/>
            <person name="William W."/>
        </authorList>
    </citation>
    <scope>NUCLEOTIDE SEQUENCE [LARGE SCALE GENOMIC DNA]</scope>
</reference>
<feature type="non-terminal residue" evidence="1">
    <location>
        <position position="94"/>
    </location>
</feature>
<sequence>MEQSQSNSMIDSAFCAIKWAHDMTGDPSPTDNPAVEAVRLASIRIPGTATSKNSNISFREGLMVFRVHKSKSDQHDATNEMMISELSSLAYPVK</sequence>
<evidence type="ECO:0000313" key="1">
    <source>
        <dbReference type="EMBL" id="CAH3105932.1"/>
    </source>
</evidence>
<name>A0AAU9WCV9_9CNID</name>
<organism evidence="1 2">
    <name type="scientific">Pocillopora meandrina</name>
    <dbReference type="NCBI Taxonomy" id="46732"/>
    <lineage>
        <taxon>Eukaryota</taxon>
        <taxon>Metazoa</taxon>
        <taxon>Cnidaria</taxon>
        <taxon>Anthozoa</taxon>
        <taxon>Hexacorallia</taxon>
        <taxon>Scleractinia</taxon>
        <taxon>Astrocoeniina</taxon>
        <taxon>Pocilloporidae</taxon>
        <taxon>Pocillopora</taxon>
    </lineage>
</organism>